<dbReference type="Proteomes" id="UP001431449">
    <property type="component" value="Unassembled WGS sequence"/>
</dbReference>
<keyword evidence="7 9" id="KW-0472">Membrane</keyword>
<gene>
    <name evidence="11" type="ORF">M0G41_03355</name>
</gene>
<comment type="subcellular location">
    <subcellularLocation>
        <location evidence="1">Cell membrane</location>
        <topology evidence="1">Multi-pass membrane protein</topology>
    </subcellularLocation>
</comment>
<dbReference type="EMBL" id="JALNMH010000002">
    <property type="protein sequence ID" value="MCK7592701.1"/>
    <property type="molecule type" value="Genomic_DNA"/>
</dbReference>
<evidence type="ECO:0000256" key="1">
    <source>
        <dbReference type="ARBA" id="ARBA00004651"/>
    </source>
</evidence>
<keyword evidence="12" id="KW-1185">Reference proteome</keyword>
<feature type="transmembrane region" description="Helical" evidence="9">
    <location>
        <begin position="112"/>
        <end position="132"/>
    </location>
</feature>
<protein>
    <submittedName>
        <fullName evidence="11">Glycosyltransferase family 39 protein</fullName>
    </submittedName>
</protein>
<evidence type="ECO:0000256" key="5">
    <source>
        <dbReference type="ARBA" id="ARBA00022692"/>
    </source>
</evidence>
<evidence type="ECO:0000259" key="10">
    <source>
        <dbReference type="Pfam" id="PF13231"/>
    </source>
</evidence>
<feature type="region of interest" description="Disordered" evidence="8">
    <location>
        <begin position="523"/>
        <end position="546"/>
    </location>
</feature>
<feature type="transmembrane region" description="Helical" evidence="9">
    <location>
        <begin position="273"/>
        <end position="292"/>
    </location>
</feature>
<accession>A0ABT0GDR9</accession>
<dbReference type="InterPro" id="IPR038731">
    <property type="entry name" value="RgtA/B/C-like"/>
</dbReference>
<feature type="domain" description="Glycosyltransferase RgtA/B/C/D-like" evidence="10">
    <location>
        <begin position="40"/>
        <end position="190"/>
    </location>
</feature>
<keyword evidence="4" id="KW-0808">Transferase</keyword>
<evidence type="ECO:0000256" key="2">
    <source>
        <dbReference type="ARBA" id="ARBA00022475"/>
    </source>
</evidence>
<proteinExistence type="predicted"/>
<feature type="compositionally biased region" description="Basic and acidic residues" evidence="8">
    <location>
        <begin position="531"/>
        <end position="546"/>
    </location>
</feature>
<evidence type="ECO:0000256" key="6">
    <source>
        <dbReference type="ARBA" id="ARBA00022989"/>
    </source>
</evidence>
<keyword evidence="5 9" id="KW-0812">Transmembrane</keyword>
<evidence type="ECO:0000256" key="7">
    <source>
        <dbReference type="ARBA" id="ARBA00023136"/>
    </source>
</evidence>
<feature type="transmembrane region" description="Helical" evidence="9">
    <location>
        <begin position="368"/>
        <end position="389"/>
    </location>
</feature>
<dbReference type="RefSeq" id="WP_248205011.1">
    <property type="nucleotide sequence ID" value="NZ_JALNMH010000002.1"/>
</dbReference>
<dbReference type="PANTHER" id="PTHR33908">
    <property type="entry name" value="MANNOSYLTRANSFERASE YKCB-RELATED"/>
    <property type="match status" value="1"/>
</dbReference>
<comment type="caution">
    <text evidence="11">The sequence shown here is derived from an EMBL/GenBank/DDBJ whole genome shotgun (WGS) entry which is preliminary data.</text>
</comment>
<evidence type="ECO:0000256" key="8">
    <source>
        <dbReference type="SAM" id="MobiDB-lite"/>
    </source>
</evidence>
<feature type="transmembrane region" description="Helical" evidence="9">
    <location>
        <begin position="298"/>
        <end position="316"/>
    </location>
</feature>
<feature type="transmembrane region" description="Helical" evidence="9">
    <location>
        <begin position="328"/>
        <end position="348"/>
    </location>
</feature>
<dbReference type="Pfam" id="PF13231">
    <property type="entry name" value="PMT_2"/>
    <property type="match status" value="1"/>
</dbReference>
<reference evidence="11" key="1">
    <citation type="submission" date="2022-04" db="EMBL/GenBank/DDBJ databases">
        <title>Lysobacter sp. CAU 1642 isolated from sea sand.</title>
        <authorList>
            <person name="Kim W."/>
        </authorList>
    </citation>
    <scope>NUCLEOTIDE SEQUENCE</scope>
    <source>
        <strain evidence="11">CAU 1642</strain>
    </source>
</reference>
<feature type="transmembrane region" description="Helical" evidence="9">
    <location>
        <begin position="396"/>
        <end position="416"/>
    </location>
</feature>
<evidence type="ECO:0000256" key="9">
    <source>
        <dbReference type="SAM" id="Phobius"/>
    </source>
</evidence>
<keyword evidence="3" id="KW-0328">Glycosyltransferase</keyword>
<evidence type="ECO:0000256" key="4">
    <source>
        <dbReference type="ARBA" id="ARBA00022679"/>
    </source>
</evidence>
<evidence type="ECO:0000313" key="12">
    <source>
        <dbReference type="Proteomes" id="UP001431449"/>
    </source>
</evidence>
<evidence type="ECO:0000313" key="11">
    <source>
        <dbReference type="EMBL" id="MCK7592701.1"/>
    </source>
</evidence>
<sequence length="546" mass="59704">MGLRDPSPPDEPRFVLAAKHMVDSGEWLVPRRGRELYAHKPAPFMWAQALAYEAVGNWRIAFLLPSLLAGLGTLFLTWDLGRRLWGRRIGCVAGLALFATLQFGLQAKRAQIDMLLVFFTTLALWGLLRHLLESPNRRVLGLGAFAAGLGTVTKGVGFLPLLAWLPWWLAQRRSARPAARAGGWVLLVGFLAGAGVWAVPVLVAAWTSPDPSMKAYAAEIFLRQTGERYVSAWHHIRPAWYYLQVIATLWLPGALLLPWLLPAWWRRLRRGDARQATLLGWVVLVLLFFSASPGKREVYLLPALPAVCLAAAPLLAGILRRPGPRRLLLGYVCTLSLVALLLLFDGLVRDAGIVARLAERRDIRSADLGLLLAGLGALGISGLLLIAGLRQRAGALIVAFSALLWTCYGLLLAPALSASGSARQLMAEVEARLPQDARLGMVAWREQMLLQSIRPAADFGFSRSPAAQWAGAEEWLRAEPGQRWLLVAGAAMPVCLAVPPAQSVGRSNRDDWWLLPGSALTPDCTPSEQLQDERRSGAGHDLKQGR</sequence>
<keyword evidence="6 9" id="KW-1133">Transmembrane helix</keyword>
<feature type="transmembrane region" description="Helical" evidence="9">
    <location>
        <begin position="181"/>
        <end position="206"/>
    </location>
</feature>
<organism evidence="11 12">
    <name type="scientific">Pseudomarimonas salicorniae</name>
    <dbReference type="NCBI Taxonomy" id="2933270"/>
    <lineage>
        <taxon>Bacteria</taxon>
        <taxon>Pseudomonadati</taxon>
        <taxon>Pseudomonadota</taxon>
        <taxon>Gammaproteobacteria</taxon>
        <taxon>Lysobacterales</taxon>
        <taxon>Lysobacteraceae</taxon>
        <taxon>Pseudomarimonas</taxon>
    </lineage>
</organism>
<keyword evidence="2" id="KW-1003">Cell membrane</keyword>
<feature type="transmembrane region" description="Helical" evidence="9">
    <location>
        <begin position="144"/>
        <end position="169"/>
    </location>
</feature>
<dbReference type="InterPro" id="IPR050297">
    <property type="entry name" value="LipidA_mod_glycosyltrf_83"/>
</dbReference>
<dbReference type="PANTHER" id="PTHR33908:SF3">
    <property type="entry name" value="UNDECAPRENYL PHOSPHATE-ALPHA-4-AMINO-4-DEOXY-L-ARABINOSE ARABINOSYL TRANSFERASE"/>
    <property type="match status" value="1"/>
</dbReference>
<feature type="transmembrane region" description="Helical" evidence="9">
    <location>
        <begin position="60"/>
        <end position="78"/>
    </location>
</feature>
<evidence type="ECO:0000256" key="3">
    <source>
        <dbReference type="ARBA" id="ARBA00022676"/>
    </source>
</evidence>
<feature type="transmembrane region" description="Helical" evidence="9">
    <location>
        <begin position="239"/>
        <end position="261"/>
    </location>
</feature>
<name>A0ABT0GDR9_9GAMM</name>